<dbReference type="SUPFAM" id="SSF57501">
    <property type="entry name" value="Cystine-knot cytokines"/>
    <property type="match status" value="1"/>
</dbReference>
<dbReference type="InterPro" id="IPR029034">
    <property type="entry name" value="Cystine-knot_cytokine"/>
</dbReference>
<dbReference type="Gene3D" id="2.10.90.10">
    <property type="entry name" value="Cystine-knot cytokines"/>
    <property type="match status" value="1"/>
</dbReference>
<dbReference type="AlphaFoldDB" id="A0AAV2R1N9"/>
<name>A0AAV2R1N9_MEGNR</name>
<organism evidence="1 2">
    <name type="scientific">Meganyctiphanes norvegica</name>
    <name type="common">Northern krill</name>
    <name type="synonym">Thysanopoda norvegica</name>
    <dbReference type="NCBI Taxonomy" id="48144"/>
    <lineage>
        <taxon>Eukaryota</taxon>
        <taxon>Metazoa</taxon>
        <taxon>Ecdysozoa</taxon>
        <taxon>Arthropoda</taxon>
        <taxon>Crustacea</taxon>
        <taxon>Multicrustacea</taxon>
        <taxon>Malacostraca</taxon>
        <taxon>Eumalacostraca</taxon>
        <taxon>Eucarida</taxon>
        <taxon>Euphausiacea</taxon>
        <taxon>Euphausiidae</taxon>
        <taxon>Meganyctiphanes</taxon>
    </lineage>
</organism>
<comment type="caution">
    <text evidence="1">The sequence shown here is derived from an EMBL/GenBank/DDBJ whole genome shotgun (WGS) entry which is preliminary data.</text>
</comment>
<dbReference type="EMBL" id="CAXKWB010013720">
    <property type="protein sequence ID" value="CAL4108350.1"/>
    <property type="molecule type" value="Genomic_DNA"/>
</dbReference>
<dbReference type="Proteomes" id="UP001497623">
    <property type="component" value="Unassembled WGS sequence"/>
</dbReference>
<keyword evidence="2" id="KW-1185">Reference proteome</keyword>
<feature type="non-terminal residue" evidence="1">
    <location>
        <position position="1"/>
    </location>
</feature>
<evidence type="ECO:0008006" key="3">
    <source>
        <dbReference type="Google" id="ProtNLM"/>
    </source>
</evidence>
<gene>
    <name evidence="1" type="ORF">MNOR_LOCUS18856</name>
</gene>
<accession>A0AAV2R1N9</accession>
<reference evidence="1 2" key="1">
    <citation type="submission" date="2024-05" db="EMBL/GenBank/DDBJ databases">
        <authorList>
            <person name="Wallberg A."/>
        </authorList>
    </citation>
    <scope>NUCLEOTIDE SEQUENCE [LARGE SCALE GENOMIC DNA]</scope>
</reference>
<evidence type="ECO:0000313" key="2">
    <source>
        <dbReference type="Proteomes" id="UP001497623"/>
    </source>
</evidence>
<evidence type="ECO:0000313" key="1">
    <source>
        <dbReference type="EMBL" id="CAL4108350.1"/>
    </source>
</evidence>
<proteinExistence type="predicted"/>
<protein>
    <recommendedName>
        <fullName evidence="3">Secreted protein</fullName>
    </recommendedName>
</protein>
<sequence>TICLMFIGATTARSSYNEGNRIQELLEPACRPLELLVELLPIIRQEAYHKLSTTHAIVRRCFGVNNEHKACVPKIGSTSMKHWMVYKDTGSATKEPIYVSLVSHEECEYQKGRKCSIDDARKCHWYSNTHYYDEINCKCTCLVQVDGEETCRAYTLELC</sequence>